<evidence type="ECO:0000313" key="2">
    <source>
        <dbReference type="EMBL" id="OOL19925.1"/>
    </source>
</evidence>
<organism evidence="2 3">
    <name type="scientific">Bombella intestini</name>
    <dbReference type="NCBI Taxonomy" id="1539051"/>
    <lineage>
        <taxon>Bacteria</taxon>
        <taxon>Pseudomonadati</taxon>
        <taxon>Pseudomonadota</taxon>
        <taxon>Alphaproteobacteria</taxon>
        <taxon>Acetobacterales</taxon>
        <taxon>Acetobacteraceae</taxon>
        <taxon>Bombella</taxon>
    </lineage>
</organism>
<dbReference type="Proteomes" id="UP000200980">
    <property type="component" value="Unassembled WGS sequence"/>
</dbReference>
<proteinExistence type="predicted"/>
<keyword evidence="1" id="KW-0472">Membrane</keyword>
<dbReference type="EMBL" id="JATM01000001">
    <property type="protein sequence ID" value="OOL19925.1"/>
    <property type="molecule type" value="Genomic_DNA"/>
</dbReference>
<sequence length="109" mass="12549">MLVVKRKRPIFSTSPRKEVSVLSTLGRMVVLLGLTFCLLLLVRFYQPATHLMQHIVGTSLWQQLYGLFHIETALGREQLILMGIVLCCFLLALLVQLVGLWIIGRFRRR</sequence>
<reference evidence="2 3" key="1">
    <citation type="journal article" date="2016" name="PLoS ONE">
        <title>Whole-Genome Sequence Analysis of Bombella intestini LMG 28161T, a Novel Acetic Acid Bacterium Isolated from the Crop of a Red-Tailed Bumble Bee, Bombus lapidarius.</title>
        <authorList>
            <person name="Li L."/>
            <person name="Illeghems K."/>
            <person name="Van Kerrebroeck S."/>
            <person name="Borremans W."/>
            <person name="Cleenwerck I."/>
            <person name="Smagghe G."/>
            <person name="De Vuyst L."/>
            <person name="Vandamme P."/>
        </authorList>
    </citation>
    <scope>NUCLEOTIDE SEQUENCE [LARGE SCALE GENOMIC DNA]</scope>
    <source>
        <strain evidence="2 3">R-52487</strain>
    </source>
</reference>
<feature type="transmembrane region" description="Helical" evidence="1">
    <location>
        <begin position="79"/>
        <end position="103"/>
    </location>
</feature>
<gene>
    <name evidence="2" type="ORF">AL01_03020</name>
</gene>
<keyword evidence="1" id="KW-1133">Transmembrane helix</keyword>
<keyword evidence="3" id="KW-1185">Reference proteome</keyword>
<protein>
    <submittedName>
        <fullName evidence="2">Uncharacterized protein</fullName>
    </submittedName>
</protein>
<accession>A0A1S8GSH5</accession>
<dbReference type="AlphaFoldDB" id="A0A1S8GSH5"/>
<evidence type="ECO:0000313" key="3">
    <source>
        <dbReference type="Proteomes" id="UP000200980"/>
    </source>
</evidence>
<dbReference type="OrthoDB" id="7285000at2"/>
<feature type="transmembrane region" description="Helical" evidence="1">
    <location>
        <begin position="21"/>
        <end position="42"/>
    </location>
</feature>
<comment type="caution">
    <text evidence="2">The sequence shown here is derived from an EMBL/GenBank/DDBJ whole genome shotgun (WGS) entry which is preliminary data.</text>
</comment>
<evidence type="ECO:0000256" key="1">
    <source>
        <dbReference type="SAM" id="Phobius"/>
    </source>
</evidence>
<keyword evidence="1" id="KW-0812">Transmembrane</keyword>
<name>A0A1S8GSH5_9PROT</name>